<dbReference type="SUPFAM" id="SSF63491">
    <property type="entry name" value="BAG domain"/>
    <property type="match status" value="1"/>
</dbReference>
<dbReference type="PROSITE" id="PS51035">
    <property type="entry name" value="BAG"/>
    <property type="match status" value="1"/>
</dbReference>
<dbReference type="Proteomes" id="UP000307169">
    <property type="component" value="Unassembled WGS sequence"/>
</dbReference>
<dbReference type="Pfam" id="PF00240">
    <property type="entry name" value="ubiquitin"/>
    <property type="match status" value="1"/>
</dbReference>
<organism evidence="3 4">
    <name type="scientific">Wallemia mellicola</name>
    <dbReference type="NCBI Taxonomy" id="1708541"/>
    <lineage>
        <taxon>Eukaryota</taxon>
        <taxon>Fungi</taxon>
        <taxon>Dikarya</taxon>
        <taxon>Basidiomycota</taxon>
        <taxon>Wallemiomycotina</taxon>
        <taxon>Wallemiomycetes</taxon>
        <taxon>Wallemiales</taxon>
        <taxon>Wallemiaceae</taxon>
        <taxon>Wallemia</taxon>
    </lineage>
</organism>
<evidence type="ECO:0008006" key="5">
    <source>
        <dbReference type="Google" id="ProtNLM"/>
    </source>
</evidence>
<dbReference type="InterPro" id="IPR003103">
    <property type="entry name" value="BAG_domain"/>
</dbReference>
<gene>
    <name evidence="3" type="ORF">E3Q17_01481</name>
</gene>
<comment type="caution">
    <text evidence="3">The sequence shown here is derived from an EMBL/GenBank/DDBJ whole genome shotgun (WGS) entry which is preliminary data.</text>
</comment>
<protein>
    <recommendedName>
        <fullName evidence="5">Ubiquitin-like domain-containing protein</fullName>
    </recommendedName>
</protein>
<dbReference type="Pfam" id="PF02179">
    <property type="entry name" value="BAG"/>
    <property type="match status" value="1"/>
</dbReference>
<dbReference type="Gene3D" id="1.20.58.120">
    <property type="entry name" value="BAG domain"/>
    <property type="match status" value="1"/>
</dbReference>
<sequence>MFFELTLVTVAGLISLLSYRIFKGSIISINYSSSTERLSSLVAQLASRLTLRENQLKLIYKGLVIRDFNRTLDDLKITNNATIMVLVTQKLNIDTQQQFIADIESILNTQVLPLEPQLKEYEVTPTEQSKLVLQELLLQSILKLDSMTLPSEFTDARNIRKHSIKTTQSFLDRLDSATSKN</sequence>
<proteinExistence type="predicted"/>
<evidence type="ECO:0000313" key="3">
    <source>
        <dbReference type="EMBL" id="TIC02405.1"/>
    </source>
</evidence>
<feature type="domain" description="BAG" evidence="2">
    <location>
        <begin position="126"/>
        <end position="178"/>
    </location>
</feature>
<dbReference type="SUPFAM" id="SSF54236">
    <property type="entry name" value="Ubiquitin-like"/>
    <property type="match status" value="1"/>
</dbReference>
<reference evidence="3 4" key="1">
    <citation type="submission" date="2019-03" db="EMBL/GenBank/DDBJ databases">
        <title>Sequencing 25 genomes of Wallemia mellicola.</title>
        <authorList>
            <person name="Gostincar C."/>
        </authorList>
    </citation>
    <scope>NUCLEOTIDE SEQUENCE [LARGE SCALE GENOMIC DNA]</scope>
    <source>
        <strain evidence="3 4">EXF-1262</strain>
    </source>
</reference>
<evidence type="ECO:0000313" key="4">
    <source>
        <dbReference type="Proteomes" id="UP000307169"/>
    </source>
</evidence>
<name>A0A4T0P7B5_9BASI</name>
<dbReference type="AlphaFoldDB" id="A0A4T0P7B5"/>
<dbReference type="InterPro" id="IPR000626">
    <property type="entry name" value="Ubiquitin-like_dom"/>
</dbReference>
<dbReference type="InterPro" id="IPR036533">
    <property type="entry name" value="BAG_dom_sf"/>
</dbReference>
<evidence type="ECO:0000259" key="1">
    <source>
        <dbReference type="PROSITE" id="PS50053"/>
    </source>
</evidence>
<dbReference type="EMBL" id="SPRH01000012">
    <property type="protein sequence ID" value="TIC02405.1"/>
    <property type="molecule type" value="Genomic_DNA"/>
</dbReference>
<dbReference type="SMART" id="SM00213">
    <property type="entry name" value="UBQ"/>
    <property type="match status" value="1"/>
</dbReference>
<accession>A0A4T0P7B5</accession>
<dbReference type="Gene3D" id="3.10.20.90">
    <property type="entry name" value="Phosphatidylinositol 3-kinase Catalytic Subunit, Chain A, domain 1"/>
    <property type="match status" value="1"/>
</dbReference>
<dbReference type="GO" id="GO:0051087">
    <property type="term" value="F:protein-folding chaperone binding"/>
    <property type="evidence" value="ECO:0007669"/>
    <property type="project" value="InterPro"/>
</dbReference>
<evidence type="ECO:0000259" key="2">
    <source>
        <dbReference type="PROSITE" id="PS51035"/>
    </source>
</evidence>
<feature type="domain" description="Ubiquitin-like" evidence="1">
    <location>
        <begin position="3"/>
        <end position="90"/>
    </location>
</feature>
<dbReference type="PROSITE" id="PS50053">
    <property type="entry name" value="UBIQUITIN_2"/>
    <property type="match status" value="1"/>
</dbReference>
<dbReference type="InterPro" id="IPR029071">
    <property type="entry name" value="Ubiquitin-like_domsf"/>
</dbReference>